<evidence type="ECO:0000313" key="2">
    <source>
        <dbReference type="Proteomes" id="UP001564408"/>
    </source>
</evidence>
<dbReference type="Pfam" id="PF09720">
    <property type="entry name" value="Unstab_antitox"/>
    <property type="match status" value="1"/>
</dbReference>
<evidence type="ECO:0000313" key="1">
    <source>
        <dbReference type="EMBL" id="MEY6433644.1"/>
    </source>
</evidence>
<gene>
    <name evidence="1" type="ORF">ABC977_14660</name>
</gene>
<organism evidence="1 2">
    <name type="scientific">Thioalkalicoccus limnaeus</name>
    <dbReference type="NCBI Taxonomy" id="120681"/>
    <lineage>
        <taxon>Bacteria</taxon>
        <taxon>Pseudomonadati</taxon>
        <taxon>Pseudomonadota</taxon>
        <taxon>Gammaproteobacteria</taxon>
        <taxon>Chromatiales</taxon>
        <taxon>Chromatiaceae</taxon>
        <taxon>Thioalkalicoccus</taxon>
    </lineage>
</organism>
<sequence>MNASAARILSDALVLAPIERAKLIDALLRSFDPPEDSRVADAWKAEAESRIDAHEAGRLSADSAEAVFARINAR</sequence>
<dbReference type="EMBL" id="JBDKXB010000025">
    <property type="protein sequence ID" value="MEY6433644.1"/>
    <property type="molecule type" value="Genomic_DNA"/>
</dbReference>
<dbReference type="NCBIfam" id="TIGR02574">
    <property type="entry name" value="stabl_TIGR02574"/>
    <property type="match status" value="1"/>
</dbReference>
<comment type="caution">
    <text evidence="1">The sequence shown here is derived from an EMBL/GenBank/DDBJ whole genome shotgun (WGS) entry which is preliminary data.</text>
</comment>
<reference evidence="1 2" key="1">
    <citation type="submission" date="2024-05" db="EMBL/GenBank/DDBJ databases">
        <title>Genome Sequence and Characterization of the New Strain Purple Sulfur Bacterium of Genus Thioalkalicoccus.</title>
        <authorList>
            <person name="Bryantseva I.A."/>
            <person name="Kyndt J.A."/>
            <person name="Imhoff J.F."/>
        </authorList>
    </citation>
    <scope>NUCLEOTIDE SEQUENCE [LARGE SCALE GENOMIC DNA]</scope>
    <source>
        <strain evidence="1 2">Um2</strain>
    </source>
</reference>
<dbReference type="RefSeq" id="WP_369668031.1">
    <property type="nucleotide sequence ID" value="NZ_JBDKXB010000025.1"/>
</dbReference>
<proteinExistence type="predicted"/>
<keyword evidence="2" id="KW-1185">Reference proteome</keyword>
<protein>
    <submittedName>
        <fullName evidence="1">Addiction module protein</fullName>
    </submittedName>
</protein>
<name>A0ABV4BIL4_9GAMM</name>
<dbReference type="Proteomes" id="UP001564408">
    <property type="component" value="Unassembled WGS sequence"/>
</dbReference>
<dbReference type="InterPro" id="IPR013406">
    <property type="entry name" value="CHP02574_addiction_mod"/>
</dbReference>
<accession>A0ABV4BIL4</accession>